<accession>A0A0D3I1T9</accession>
<feature type="compositionally biased region" description="Low complexity" evidence="1">
    <location>
        <begin position="82"/>
        <end position="96"/>
    </location>
</feature>
<reference evidence="3" key="1">
    <citation type="journal article" date="2013" name="Nature">
        <title>Pan genome of the phytoplankton Emiliania underpins its global distribution.</title>
        <authorList>
            <person name="Read B.A."/>
            <person name="Kegel J."/>
            <person name="Klute M.J."/>
            <person name="Kuo A."/>
            <person name="Lefebvre S.C."/>
            <person name="Maumus F."/>
            <person name="Mayer C."/>
            <person name="Miller J."/>
            <person name="Monier A."/>
            <person name="Salamov A."/>
            <person name="Young J."/>
            <person name="Aguilar M."/>
            <person name="Claverie J.M."/>
            <person name="Frickenhaus S."/>
            <person name="Gonzalez K."/>
            <person name="Herman E.K."/>
            <person name="Lin Y.C."/>
            <person name="Napier J."/>
            <person name="Ogata H."/>
            <person name="Sarno A.F."/>
            <person name="Shmutz J."/>
            <person name="Schroeder D."/>
            <person name="de Vargas C."/>
            <person name="Verret F."/>
            <person name="von Dassow P."/>
            <person name="Valentin K."/>
            <person name="Van de Peer Y."/>
            <person name="Wheeler G."/>
            <person name="Dacks J.B."/>
            <person name="Delwiche C.F."/>
            <person name="Dyhrman S.T."/>
            <person name="Glockner G."/>
            <person name="John U."/>
            <person name="Richards T."/>
            <person name="Worden A.Z."/>
            <person name="Zhang X."/>
            <person name="Grigoriev I.V."/>
            <person name="Allen A.E."/>
            <person name="Bidle K."/>
            <person name="Borodovsky M."/>
            <person name="Bowler C."/>
            <person name="Brownlee C."/>
            <person name="Cock J.M."/>
            <person name="Elias M."/>
            <person name="Gladyshev V.N."/>
            <person name="Groth M."/>
            <person name="Guda C."/>
            <person name="Hadaegh A."/>
            <person name="Iglesias-Rodriguez M.D."/>
            <person name="Jenkins J."/>
            <person name="Jones B.M."/>
            <person name="Lawson T."/>
            <person name="Leese F."/>
            <person name="Lindquist E."/>
            <person name="Lobanov A."/>
            <person name="Lomsadze A."/>
            <person name="Malik S.B."/>
            <person name="Marsh M.E."/>
            <person name="Mackinder L."/>
            <person name="Mock T."/>
            <person name="Mueller-Roeber B."/>
            <person name="Pagarete A."/>
            <person name="Parker M."/>
            <person name="Probert I."/>
            <person name="Quesneville H."/>
            <person name="Raines C."/>
            <person name="Rensing S.A."/>
            <person name="Riano-Pachon D.M."/>
            <person name="Richier S."/>
            <person name="Rokitta S."/>
            <person name="Shiraiwa Y."/>
            <person name="Soanes D.M."/>
            <person name="van der Giezen M."/>
            <person name="Wahlund T.M."/>
            <person name="Williams B."/>
            <person name="Wilson W."/>
            <person name="Wolfe G."/>
            <person name="Wurch L.L."/>
        </authorList>
    </citation>
    <scope>NUCLEOTIDE SEQUENCE</scope>
</reference>
<reference evidence="2" key="2">
    <citation type="submission" date="2024-10" db="UniProtKB">
        <authorList>
            <consortium name="EnsemblProtists"/>
        </authorList>
    </citation>
    <scope>IDENTIFICATION</scope>
</reference>
<evidence type="ECO:0000256" key="1">
    <source>
        <dbReference type="SAM" id="MobiDB-lite"/>
    </source>
</evidence>
<evidence type="ECO:0000313" key="2">
    <source>
        <dbReference type="EnsemblProtists" id="EOD05224"/>
    </source>
</evidence>
<feature type="region of interest" description="Disordered" evidence="1">
    <location>
        <begin position="1"/>
        <end position="35"/>
    </location>
</feature>
<dbReference type="HOGENOM" id="CLU_174496_0_0_1"/>
<feature type="compositionally biased region" description="Basic and acidic residues" evidence="1">
    <location>
        <begin position="99"/>
        <end position="109"/>
    </location>
</feature>
<dbReference type="RefSeq" id="XP_005757653.1">
    <property type="nucleotide sequence ID" value="XM_005757596.1"/>
</dbReference>
<organism evidence="2 3">
    <name type="scientific">Emiliania huxleyi (strain CCMP1516)</name>
    <dbReference type="NCBI Taxonomy" id="280463"/>
    <lineage>
        <taxon>Eukaryota</taxon>
        <taxon>Haptista</taxon>
        <taxon>Haptophyta</taxon>
        <taxon>Prymnesiophyceae</taxon>
        <taxon>Isochrysidales</taxon>
        <taxon>Noelaerhabdaceae</taxon>
        <taxon>Emiliania</taxon>
    </lineage>
</organism>
<feature type="region of interest" description="Disordered" evidence="1">
    <location>
        <begin position="67"/>
        <end position="109"/>
    </location>
</feature>
<keyword evidence="3" id="KW-1185">Reference proteome</keyword>
<dbReference type="EnsemblProtists" id="EOD05224">
    <property type="protein sequence ID" value="EOD05224"/>
    <property type="gene ID" value="EMIHUDRAFT_350982"/>
</dbReference>
<dbReference type="KEGG" id="ehx:EMIHUDRAFT_350982"/>
<dbReference type="GeneID" id="17251542"/>
<name>A0A0D3I1T9_EMIH1</name>
<dbReference type="Proteomes" id="UP000013827">
    <property type="component" value="Unassembled WGS sequence"/>
</dbReference>
<proteinExistence type="predicted"/>
<dbReference type="AlphaFoldDB" id="A0A0D3I1T9"/>
<evidence type="ECO:0000313" key="3">
    <source>
        <dbReference type="Proteomes" id="UP000013827"/>
    </source>
</evidence>
<protein>
    <submittedName>
        <fullName evidence="2">Uncharacterized protein</fullName>
    </submittedName>
</protein>
<sequence>MRHAPQPLLWSPPASAAAAMSQRHPSASPQIDRSALKVGFRSENAAGAAADPSGDASSFLCSPMRREATRGCSARHGRRSSAGRASAGPVAPSARGTCRRPDDSRRATA</sequence>
<feature type="compositionally biased region" description="Low complexity" evidence="1">
    <location>
        <begin position="1"/>
        <end position="19"/>
    </location>
</feature>
<dbReference type="PaxDb" id="2903-EOD05224"/>